<feature type="region of interest" description="Disordered" evidence="1">
    <location>
        <begin position="301"/>
        <end position="322"/>
    </location>
</feature>
<evidence type="ECO:0000313" key="3">
    <source>
        <dbReference type="EMBL" id="KAF7328529.1"/>
    </source>
</evidence>
<sequence>MKFGISILSVLCAVLLSLDTFAAPVQTVDARDEFALEVRKTAAKPKPVPKKAVAPAPKKVAPKPVPKKAPVVAAPKKAAPKPAAVPKKAPVATAPKKAPVAAAPKKAPVAATPKKAPVATAPKPPTVPKKAPAPVAAAPKKSAAAAPKKSAAPKSSAAAPKPSASASTCSFNSKSKTTKAKTIKGRVVATKQFHATCKSFASSIKSAVQGGTFALQPERIWPNEFTWSGGFYVTPDEEKAQLFGATFLADKCATKGGVVVMELSLAQSALQVQEVSAAEVNKFRTAHGQLGSAIQRFLKKQKAADTTPADPPVDENISTDDNPAVQKPLIALPTQAQLDTIVATKNSLSPVNSRQTLLLKTLDDFKTVDVVAGAGPLTASQKVSIEDAGKVGIPALKEPFNQVVLVTDKAMKALTFVTQEDLPTCLAEKQPLLVDLLKKKAAAP</sequence>
<evidence type="ECO:0000256" key="1">
    <source>
        <dbReference type="SAM" id="MobiDB-lite"/>
    </source>
</evidence>
<feature type="chain" id="PRO_5034656012" evidence="2">
    <location>
        <begin position="23"/>
        <end position="444"/>
    </location>
</feature>
<reference evidence="3" key="1">
    <citation type="submission" date="2020-05" db="EMBL/GenBank/DDBJ databases">
        <title>Mycena genomes resolve the evolution of fungal bioluminescence.</title>
        <authorList>
            <person name="Tsai I.J."/>
        </authorList>
    </citation>
    <scope>NUCLEOTIDE SEQUENCE</scope>
    <source>
        <strain evidence="3">CCC161011</strain>
    </source>
</reference>
<name>A0A8H6WRR8_9AGAR</name>
<organism evidence="3 4">
    <name type="scientific">Mycena venus</name>
    <dbReference type="NCBI Taxonomy" id="2733690"/>
    <lineage>
        <taxon>Eukaryota</taxon>
        <taxon>Fungi</taxon>
        <taxon>Dikarya</taxon>
        <taxon>Basidiomycota</taxon>
        <taxon>Agaricomycotina</taxon>
        <taxon>Agaricomycetes</taxon>
        <taxon>Agaricomycetidae</taxon>
        <taxon>Agaricales</taxon>
        <taxon>Marasmiineae</taxon>
        <taxon>Mycenaceae</taxon>
        <taxon>Mycena</taxon>
    </lineage>
</organism>
<dbReference type="OrthoDB" id="3066508at2759"/>
<proteinExistence type="predicted"/>
<gene>
    <name evidence="3" type="ORF">MVEN_02540400</name>
</gene>
<dbReference type="AlphaFoldDB" id="A0A8H6WRR8"/>
<keyword evidence="4" id="KW-1185">Reference proteome</keyword>
<protein>
    <submittedName>
        <fullName evidence="3">Uncharacterized protein</fullName>
    </submittedName>
</protein>
<evidence type="ECO:0000313" key="4">
    <source>
        <dbReference type="Proteomes" id="UP000620124"/>
    </source>
</evidence>
<feature type="region of interest" description="Disordered" evidence="1">
    <location>
        <begin position="42"/>
        <end position="171"/>
    </location>
</feature>
<comment type="caution">
    <text evidence="3">The sequence shown here is derived from an EMBL/GenBank/DDBJ whole genome shotgun (WGS) entry which is preliminary data.</text>
</comment>
<evidence type="ECO:0000256" key="2">
    <source>
        <dbReference type="SAM" id="SignalP"/>
    </source>
</evidence>
<feature type="signal peptide" evidence="2">
    <location>
        <begin position="1"/>
        <end position="22"/>
    </location>
</feature>
<feature type="compositionally biased region" description="Low complexity" evidence="1">
    <location>
        <begin position="128"/>
        <end position="171"/>
    </location>
</feature>
<feature type="compositionally biased region" description="Low complexity" evidence="1">
    <location>
        <begin position="50"/>
        <end position="59"/>
    </location>
</feature>
<dbReference type="Proteomes" id="UP000620124">
    <property type="component" value="Unassembled WGS sequence"/>
</dbReference>
<dbReference type="EMBL" id="JACAZI010000035">
    <property type="protein sequence ID" value="KAF7328529.1"/>
    <property type="molecule type" value="Genomic_DNA"/>
</dbReference>
<keyword evidence="2" id="KW-0732">Signal</keyword>
<feature type="compositionally biased region" description="Low complexity" evidence="1">
    <location>
        <begin position="68"/>
        <end position="121"/>
    </location>
</feature>
<accession>A0A8H6WRR8</accession>